<name>A0A2G6KA90_9BACT</name>
<evidence type="ECO:0000313" key="2">
    <source>
        <dbReference type="Proteomes" id="UP000230821"/>
    </source>
</evidence>
<reference evidence="1 2" key="1">
    <citation type="submission" date="2017-10" db="EMBL/GenBank/DDBJ databases">
        <title>Novel microbial diversity and functional potential in the marine mammal oral microbiome.</title>
        <authorList>
            <person name="Dudek N.K."/>
            <person name="Sun C.L."/>
            <person name="Burstein D."/>
            <person name="Kantor R.S."/>
            <person name="Aliaga Goltsman D.S."/>
            <person name="Bik E.M."/>
            <person name="Thomas B.C."/>
            <person name="Banfield J.F."/>
            <person name="Relman D.A."/>
        </authorList>
    </citation>
    <scope>NUCLEOTIDE SEQUENCE [LARGE SCALE GENOMIC DNA]</scope>
    <source>
        <strain evidence="1">DOLJORAL78_47_16</strain>
    </source>
</reference>
<proteinExistence type="predicted"/>
<dbReference type="EMBL" id="PDSK01000132">
    <property type="protein sequence ID" value="PIE31699.1"/>
    <property type="molecule type" value="Genomic_DNA"/>
</dbReference>
<dbReference type="Proteomes" id="UP000230821">
    <property type="component" value="Unassembled WGS sequence"/>
</dbReference>
<gene>
    <name evidence="1" type="ORF">CSA56_17540</name>
</gene>
<dbReference type="AlphaFoldDB" id="A0A2G6KA90"/>
<sequence>MDKFLLHPEHYSTKKIGWVDRGWYAVTEFERTSSANFKLTAELAQTYPGFTPLMDERNVLIYRNLYREQHLPELLDMIKSIKKWKGARLYIKGERVPFDMLGHGMHCYIRTVLKQPKSSNRSEACHIFPSEPSSFQGCIGCRRSSVRMAWNSAIQTDSPLWFTFGFLDRHQVYHIYKDDLESAVIGELIEYHYCPLLDLEAIRTFVKGLPERIDPRKDREWRYHRNNGQEKNDALPHSPHYLRADRIPDILPVSHDAYKAYLRRKNIL</sequence>
<evidence type="ECO:0000313" key="1">
    <source>
        <dbReference type="EMBL" id="PIE31699.1"/>
    </source>
</evidence>
<organism evidence="1 2">
    <name type="scientific">candidate division KSB3 bacterium</name>
    <dbReference type="NCBI Taxonomy" id="2044937"/>
    <lineage>
        <taxon>Bacteria</taxon>
        <taxon>candidate division KSB3</taxon>
    </lineage>
</organism>
<protein>
    <submittedName>
        <fullName evidence="1">Uncharacterized protein</fullName>
    </submittedName>
</protein>
<accession>A0A2G6KA90</accession>
<comment type="caution">
    <text evidence="1">The sequence shown here is derived from an EMBL/GenBank/DDBJ whole genome shotgun (WGS) entry which is preliminary data.</text>
</comment>